<dbReference type="AlphaFoldDB" id="A0A0M2PZR7"/>
<dbReference type="STRING" id="317619.GCA_000332315_00873"/>
<proteinExistence type="predicted"/>
<sequence>MSKIEKLLSKLENDPKSVTFRELCQICDHYFGKPRMEGTSHRVYKTPWPGDPRVNIQQGSKKKNHAKLYQVKQVLRAVQKLKNLEDLNELE</sequence>
<dbReference type="EMBL" id="AJTX02000004">
    <property type="protein sequence ID" value="KKJ00563.1"/>
    <property type="molecule type" value="Genomic_DNA"/>
</dbReference>
<protein>
    <submittedName>
        <fullName evidence="1">Toxin HicA</fullName>
    </submittedName>
</protein>
<comment type="caution">
    <text evidence="1">The sequence shown here is derived from an EMBL/GenBank/DDBJ whole genome shotgun (WGS) entry which is preliminary data.</text>
</comment>
<name>A0A0M2PZR7_PROHO</name>
<evidence type="ECO:0000313" key="2">
    <source>
        <dbReference type="Proteomes" id="UP000034681"/>
    </source>
</evidence>
<organism evidence="1 2">
    <name type="scientific">Prochlorothrix hollandica PCC 9006 = CALU 1027</name>
    <dbReference type="NCBI Taxonomy" id="317619"/>
    <lineage>
        <taxon>Bacteria</taxon>
        <taxon>Bacillati</taxon>
        <taxon>Cyanobacteriota</taxon>
        <taxon>Cyanophyceae</taxon>
        <taxon>Prochlorotrichales</taxon>
        <taxon>Prochlorotrichaceae</taxon>
        <taxon>Prochlorothrix</taxon>
    </lineage>
</organism>
<dbReference type="Proteomes" id="UP000034681">
    <property type="component" value="Unassembled WGS sequence"/>
</dbReference>
<dbReference type="OrthoDB" id="129814at2"/>
<evidence type="ECO:0000313" key="1">
    <source>
        <dbReference type="EMBL" id="KKJ00563.1"/>
    </source>
</evidence>
<gene>
    <name evidence="1" type="ORF">PROH_10545</name>
</gene>
<keyword evidence="2" id="KW-1185">Reference proteome</keyword>
<accession>A0A0M2PZR7</accession>
<reference evidence="1" key="1">
    <citation type="submission" date="2012-04" db="EMBL/GenBank/DDBJ databases">
        <authorList>
            <person name="Borisov I.G."/>
            <person name="Ivanikova N.V."/>
            <person name="Pinevich A.V."/>
        </authorList>
    </citation>
    <scope>NUCLEOTIDE SEQUENCE</scope>
    <source>
        <strain evidence="1">CALU 1027</strain>
    </source>
</reference>